<accession>C7RER8</accession>
<dbReference type="KEGG" id="apr:Apre_1660"/>
<dbReference type="Proteomes" id="UP000002294">
    <property type="component" value="Chromosome"/>
</dbReference>
<dbReference type="RefSeq" id="WP_015778577.1">
    <property type="nucleotide sequence ID" value="NC_013171.1"/>
</dbReference>
<dbReference type="eggNOG" id="ENOG5033XR5">
    <property type="taxonomic scope" value="Bacteria"/>
</dbReference>
<dbReference type="STRING" id="525919.Apre_1660"/>
<organism evidence="2 3">
    <name type="scientific">Anaerococcus prevotii (strain ATCC 9321 / DSM 20548 / JCM 6508 / NCTC 11806 / PC1)</name>
    <name type="common">Peptostreptococcus prevotii</name>
    <name type="synonym">Peptococcus prevotii</name>
    <dbReference type="NCBI Taxonomy" id="525919"/>
    <lineage>
        <taxon>Bacteria</taxon>
        <taxon>Bacillati</taxon>
        <taxon>Bacillota</taxon>
        <taxon>Tissierellia</taxon>
        <taxon>Tissierellales</taxon>
        <taxon>Peptoniphilaceae</taxon>
        <taxon>Anaerococcus</taxon>
    </lineage>
</organism>
<reference evidence="2 3" key="1">
    <citation type="journal article" date="2009" name="Stand. Genomic Sci.">
        <title>Complete genome sequence of Anaerococcus prevotii type strain (PC1).</title>
        <authorList>
            <person name="Labutti K."/>
            <person name="Pukall R."/>
            <person name="Steenblock K."/>
            <person name="Glavina Del Rio T."/>
            <person name="Tice H."/>
            <person name="Copeland A."/>
            <person name="Cheng J.F."/>
            <person name="Lucas S."/>
            <person name="Chen F."/>
            <person name="Nolan M."/>
            <person name="Bruce D."/>
            <person name="Goodwin L."/>
            <person name="Pitluck S."/>
            <person name="Ivanova N."/>
            <person name="Mavromatis K."/>
            <person name="Ovchinnikova G."/>
            <person name="Pati A."/>
            <person name="Chen A."/>
            <person name="Palaniappan K."/>
            <person name="Land M."/>
            <person name="Hauser L."/>
            <person name="Chang Y.J."/>
            <person name="Jeffries C.D."/>
            <person name="Chain P."/>
            <person name="Saunders E."/>
            <person name="Brettin T."/>
            <person name="Detter J.C."/>
            <person name="Han C."/>
            <person name="Goker M."/>
            <person name="Bristow J."/>
            <person name="Eisen J.A."/>
            <person name="Markowitz V."/>
            <person name="Hugenholtz P."/>
            <person name="Kyrpides N.C."/>
            <person name="Klenk H.P."/>
            <person name="Lapidus A."/>
        </authorList>
    </citation>
    <scope>NUCLEOTIDE SEQUENCE [LARGE SCALE GENOMIC DNA]</scope>
    <source>
        <strain evidence="3">ATCC 9321 / DSM 20548 / JCM 6508 / NCTC 11806 / PC1</strain>
    </source>
</reference>
<keyword evidence="1" id="KW-0812">Transmembrane</keyword>
<evidence type="ECO:0000313" key="2">
    <source>
        <dbReference type="EMBL" id="ACV29681.1"/>
    </source>
</evidence>
<proteinExistence type="predicted"/>
<keyword evidence="1" id="KW-1133">Transmembrane helix</keyword>
<protein>
    <submittedName>
        <fullName evidence="2">Uncharacterized protein</fullName>
    </submittedName>
</protein>
<dbReference type="EMBL" id="CP001708">
    <property type="protein sequence ID" value="ACV29681.1"/>
    <property type="molecule type" value="Genomic_DNA"/>
</dbReference>
<keyword evidence="3" id="KW-1185">Reference proteome</keyword>
<evidence type="ECO:0000313" key="3">
    <source>
        <dbReference type="Proteomes" id="UP000002294"/>
    </source>
</evidence>
<keyword evidence="1" id="KW-0472">Membrane</keyword>
<evidence type="ECO:0000256" key="1">
    <source>
        <dbReference type="SAM" id="Phobius"/>
    </source>
</evidence>
<feature type="transmembrane region" description="Helical" evidence="1">
    <location>
        <begin position="36"/>
        <end position="53"/>
    </location>
</feature>
<dbReference type="AlphaFoldDB" id="C7RER8"/>
<gene>
    <name evidence="2" type="ordered locus">Apre_1660</name>
</gene>
<sequence length="204" mass="24052">MNRQRRPSVDGRESRNIRREELRRKKRIKKRRRERILRIGFILVILFALIFAVRKLTSSNKKIASDIETAIKSYDEAYFDKNMDRMDVIMDALKKSYSKDEKEEKEFYEAAFKNLSITYIEEKKVEGGKELSLEIENVNYIDVYNSLEAGSSHEDYIKALSREDNPKKKARVSIFIRDKMFSKKIYESRPFVNAILGGALDYAN</sequence>
<dbReference type="HOGENOM" id="CLU_1275523_0_0_9"/>
<dbReference type="OrthoDB" id="1690128at2"/>
<name>C7RER8_ANAPD</name>